<dbReference type="Pfam" id="PF03713">
    <property type="entry name" value="DUF305"/>
    <property type="match status" value="1"/>
</dbReference>
<dbReference type="InterPro" id="IPR005183">
    <property type="entry name" value="DUF305_CopM-like"/>
</dbReference>
<gene>
    <name evidence="2" type="ORF">OU415_00555</name>
</gene>
<dbReference type="InterPro" id="IPR012347">
    <property type="entry name" value="Ferritin-like"/>
</dbReference>
<dbReference type="EMBL" id="JAQGLA010000001">
    <property type="protein sequence ID" value="MDA3623901.1"/>
    <property type="molecule type" value="Genomic_DNA"/>
</dbReference>
<accession>A0ABT4UQ90</accession>
<sequence length="202" mass="21244">MNRRVLAALAALAVFGIGLLAGTSLRGGGDAQRTSPSAADVGFSQDMIVHHQQAVTMVQLVRGKLSPQVDAAAEAIAADQLREIGRMQGWLVLWEAPQIAEAPMSWMGGAHHHGETPMPGMASMPELNQLGSSTGTDADVVFLQLMIRHHQGGVDMAAAAAQQVSNPHVRDLANAVVAEQQQEIGTLTLLLQQSGAQPLPAR</sequence>
<proteinExistence type="predicted"/>
<name>A0ABT4UQ90_9PSEU</name>
<keyword evidence="3" id="KW-1185">Reference proteome</keyword>
<organism evidence="2 3">
    <name type="scientific">Saccharopolyspora oryzae</name>
    <dbReference type="NCBI Taxonomy" id="2997343"/>
    <lineage>
        <taxon>Bacteria</taxon>
        <taxon>Bacillati</taxon>
        <taxon>Actinomycetota</taxon>
        <taxon>Actinomycetes</taxon>
        <taxon>Pseudonocardiales</taxon>
        <taxon>Pseudonocardiaceae</taxon>
        <taxon>Saccharopolyspora</taxon>
    </lineage>
</organism>
<dbReference type="Proteomes" id="UP001210380">
    <property type="component" value="Unassembled WGS sequence"/>
</dbReference>
<dbReference type="PANTHER" id="PTHR36933">
    <property type="entry name" value="SLL0788 PROTEIN"/>
    <property type="match status" value="1"/>
</dbReference>
<evidence type="ECO:0000313" key="2">
    <source>
        <dbReference type="EMBL" id="MDA3623901.1"/>
    </source>
</evidence>
<dbReference type="Gene3D" id="1.20.1260.10">
    <property type="match status" value="1"/>
</dbReference>
<dbReference type="RefSeq" id="WP_270946469.1">
    <property type="nucleotide sequence ID" value="NZ_JAQGLA010000001.1"/>
</dbReference>
<feature type="domain" description="DUF305" evidence="1">
    <location>
        <begin position="40"/>
        <end position="188"/>
    </location>
</feature>
<comment type="caution">
    <text evidence="2">The sequence shown here is derived from an EMBL/GenBank/DDBJ whole genome shotgun (WGS) entry which is preliminary data.</text>
</comment>
<evidence type="ECO:0000259" key="1">
    <source>
        <dbReference type="Pfam" id="PF03713"/>
    </source>
</evidence>
<evidence type="ECO:0000313" key="3">
    <source>
        <dbReference type="Proteomes" id="UP001210380"/>
    </source>
</evidence>
<dbReference type="PANTHER" id="PTHR36933:SF1">
    <property type="entry name" value="SLL0788 PROTEIN"/>
    <property type="match status" value="1"/>
</dbReference>
<protein>
    <submittedName>
        <fullName evidence="2">DUF305 domain-containing protein</fullName>
    </submittedName>
</protein>
<reference evidence="2 3" key="1">
    <citation type="submission" date="2022-11" db="EMBL/GenBank/DDBJ databases">
        <title>Draft genome sequence of Saccharopolyspora sp. WRP15-2 isolated from rhizosphere soils of wild rice in Thailand.</title>
        <authorList>
            <person name="Duangmal K."/>
            <person name="Kammanee S."/>
            <person name="Muangham S."/>
        </authorList>
    </citation>
    <scope>NUCLEOTIDE SEQUENCE [LARGE SCALE GENOMIC DNA]</scope>
    <source>
        <strain evidence="2 3">WRP15-2</strain>
    </source>
</reference>